<dbReference type="GO" id="GO:0005886">
    <property type="term" value="C:plasma membrane"/>
    <property type="evidence" value="ECO:0007669"/>
    <property type="project" value="UniProtKB-SubCell"/>
</dbReference>
<dbReference type="GO" id="GO:0004984">
    <property type="term" value="F:olfactory receptor activity"/>
    <property type="evidence" value="ECO:0007669"/>
    <property type="project" value="InterPro"/>
</dbReference>
<gene>
    <name evidence="11" type="ORF">PHAECO_LOCUS11066</name>
</gene>
<dbReference type="Proteomes" id="UP001153737">
    <property type="component" value="Chromosome 7"/>
</dbReference>
<dbReference type="OrthoDB" id="6614360at2759"/>
<keyword evidence="9 10" id="KW-0807">Transducer</keyword>
<evidence type="ECO:0000256" key="8">
    <source>
        <dbReference type="ARBA" id="ARBA00023170"/>
    </source>
</evidence>
<evidence type="ECO:0000256" key="3">
    <source>
        <dbReference type="ARBA" id="ARBA00022606"/>
    </source>
</evidence>
<evidence type="ECO:0000256" key="9">
    <source>
        <dbReference type="ARBA" id="ARBA00023224"/>
    </source>
</evidence>
<dbReference type="EMBL" id="OU896713">
    <property type="protein sequence ID" value="CAG9823830.1"/>
    <property type="molecule type" value="Genomic_DNA"/>
</dbReference>
<keyword evidence="12" id="KW-1185">Reference proteome</keyword>
<sequence length="429" mass="48760">MLTAEFYAGVDILMKSVQFKLSISSLDTFYVIGSTTYCLMSYIDSSECHQLQEKHDLNLICDTVYPMWLPFDLPQNSLRYIIISIQIVAAEMAVIPAACVNFLIWEAVEIISIHIHQLKQQFKKIIEETKFKTRPDGLASWVQNHNHILRLAEGLRNLVKTTMGFVYLLAAINLGCLESQMMKIQPICGVLYWSGWTVALMLICHSGARLMEEIVSVGAAISESQWYITDGETKKDIVFILLRSQKPIYLEAAPIGILNYGLFVMLKQHFKKIIEERKFKTRPDGLASWVQNHNHILRLAEGLRNLVKTTMGFVYLLAAINLGCLESQMMKIQPICGVLYWSGWTVALMLICHSGARLMEETVSVGAAISESKWYMADLETQRDITLILLRTQKPISLEAVPFGIVNNEFFIQVIRASFSFMSLLNQTR</sequence>
<accession>A0A9N9SNI6</accession>
<evidence type="ECO:0000256" key="7">
    <source>
        <dbReference type="ARBA" id="ARBA00023136"/>
    </source>
</evidence>
<reference evidence="11" key="2">
    <citation type="submission" date="2022-10" db="EMBL/GenBank/DDBJ databases">
        <authorList>
            <consortium name="ENA_rothamsted_submissions"/>
            <consortium name="culmorum"/>
            <person name="King R."/>
        </authorList>
    </citation>
    <scope>NUCLEOTIDE SEQUENCE</scope>
</reference>
<comment type="similarity">
    <text evidence="10">Belongs to the insect chemoreceptor superfamily. Heteromeric odorant receptor channel (TC 1.A.69) family.</text>
</comment>
<keyword evidence="3 10" id="KW-0716">Sensory transduction</keyword>
<reference evidence="11" key="1">
    <citation type="submission" date="2022-01" db="EMBL/GenBank/DDBJ databases">
        <authorList>
            <person name="King R."/>
        </authorList>
    </citation>
    <scope>NUCLEOTIDE SEQUENCE</scope>
</reference>
<dbReference type="GO" id="GO:0005549">
    <property type="term" value="F:odorant binding"/>
    <property type="evidence" value="ECO:0007669"/>
    <property type="project" value="InterPro"/>
</dbReference>
<keyword evidence="8 10" id="KW-0675">Receptor</keyword>
<protein>
    <recommendedName>
        <fullName evidence="10">Odorant receptor</fullName>
    </recommendedName>
</protein>
<evidence type="ECO:0000256" key="1">
    <source>
        <dbReference type="ARBA" id="ARBA00004651"/>
    </source>
</evidence>
<keyword evidence="5 10" id="KW-0552">Olfaction</keyword>
<evidence type="ECO:0000256" key="4">
    <source>
        <dbReference type="ARBA" id="ARBA00022692"/>
    </source>
</evidence>
<dbReference type="PANTHER" id="PTHR21137">
    <property type="entry name" value="ODORANT RECEPTOR"/>
    <property type="match status" value="1"/>
</dbReference>
<evidence type="ECO:0000256" key="2">
    <source>
        <dbReference type="ARBA" id="ARBA00022475"/>
    </source>
</evidence>
<proteinExistence type="inferred from homology"/>
<dbReference type="Pfam" id="PF02949">
    <property type="entry name" value="7tm_6"/>
    <property type="match status" value="2"/>
</dbReference>
<keyword evidence="2" id="KW-1003">Cell membrane</keyword>
<evidence type="ECO:0000256" key="5">
    <source>
        <dbReference type="ARBA" id="ARBA00022725"/>
    </source>
</evidence>
<evidence type="ECO:0000256" key="6">
    <source>
        <dbReference type="ARBA" id="ARBA00022989"/>
    </source>
</evidence>
<dbReference type="PANTHER" id="PTHR21137:SF35">
    <property type="entry name" value="ODORANT RECEPTOR 19A-RELATED"/>
    <property type="match status" value="1"/>
</dbReference>
<dbReference type="AlphaFoldDB" id="A0A9N9SNI6"/>
<keyword evidence="6" id="KW-1133">Transmembrane helix</keyword>
<comment type="subcellular location">
    <subcellularLocation>
        <location evidence="1 10">Cell membrane</location>
        <topology evidence="1 10">Multi-pass membrane protein</topology>
    </subcellularLocation>
</comment>
<evidence type="ECO:0000313" key="12">
    <source>
        <dbReference type="Proteomes" id="UP001153737"/>
    </source>
</evidence>
<organism evidence="11 12">
    <name type="scientific">Phaedon cochleariae</name>
    <name type="common">Mustard beetle</name>
    <dbReference type="NCBI Taxonomy" id="80249"/>
    <lineage>
        <taxon>Eukaryota</taxon>
        <taxon>Metazoa</taxon>
        <taxon>Ecdysozoa</taxon>
        <taxon>Arthropoda</taxon>
        <taxon>Hexapoda</taxon>
        <taxon>Insecta</taxon>
        <taxon>Pterygota</taxon>
        <taxon>Neoptera</taxon>
        <taxon>Endopterygota</taxon>
        <taxon>Coleoptera</taxon>
        <taxon>Polyphaga</taxon>
        <taxon>Cucujiformia</taxon>
        <taxon>Chrysomeloidea</taxon>
        <taxon>Chrysomelidae</taxon>
        <taxon>Chrysomelinae</taxon>
        <taxon>Chrysomelini</taxon>
        <taxon>Phaedon</taxon>
    </lineage>
</organism>
<evidence type="ECO:0000256" key="10">
    <source>
        <dbReference type="RuleBase" id="RU351113"/>
    </source>
</evidence>
<keyword evidence="7" id="KW-0472">Membrane</keyword>
<dbReference type="InterPro" id="IPR004117">
    <property type="entry name" value="7tm6_olfct_rcpt"/>
</dbReference>
<name>A0A9N9SNI6_PHACE</name>
<evidence type="ECO:0000313" key="11">
    <source>
        <dbReference type="EMBL" id="CAG9823830.1"/>
    </source>
</evidence>
<dbReference type="GO" id="GO:0007165">
    <property type="term" value="P:signal transduction"/>
    <property type="evidence" value="ECO:0007669"/>
    <property type="project" value="UniProtKB-KW"/>
</dbReference>
<keyword evidence="4" id="KW-0812">Transmembrane</keyword>